<dbReference type="OMA" id="IVCRMST"/>
<dbReference type="Proteomes" id="UP000243498">
    <property type="component" value="Unassembled WGS sequence"/>
</dbReference>
<accession>A0A162JDI4</accession>
<dbReference type="STRING" id="1081105.A0A162JDI4"/>
<dbReference type="AlphaFoldDB" id="A0A162JDI4"/>
<gene>
    <name evidence="9" type="ORF">NOR_05761</name>
</gene>
<name>A0A162JDI4_METRR</name>
<comment type="function">
    <text evidence="7">Component of the EKC/KEOPS complex that is required for the formation of a threonylcarbamoyl group on adenosine at position 37 (t(6)A37) in tRNAs that read codons beginning with adenine. The complex is probably involved in the transfer of the threonylcarbamoyl moiety of threonylcarbamoyl-AMP (TC-AMP) to the N6 group of A37. CGI121 acts as an allosteric effector that regulates the t(6)A activity of the complex. The EKC/KEOPS complex also promotes both telomere uncapping and telomere elongation. The complex is required for efficient recruitment of transcriptional coactivators. CGI121 is not required for tRNA modification.</text>
</comment>
<evidence type="ECO:0000256" key="8">
    <source>
        <dbReference type="RuleBase" id="RU004398"/>
    </source>
</evidence>
<dbReference type="GO" id="GO:0000408">
    <property type="term" value="C:EKC/KEOPS complex"/>
    <property type="evidence" value="ECO:0007669"/>
    <property type="project" value="TreeGrafter"/>
</dbReference>
<dbReference type="EMBL" id="AZHC01000018">
    <property type="protein sequence ID" value="OAA40673.1"/>
    <property type="molecule type" value="Genomic_DNA"/>
</dbReference>
<sequence length="197" mass="21541">MALLETLSIEHVPSSYTAYLSLFRDIQNANFLHQQLLARNADFEYAFVDASVVVSRRQLLSAVFKAVTVAANDALKTPNVHSEIVVSLNPSNNIADSYRRFGISPATKDLFVVKVTQSSESNLAPSKASIQAHLTDHVRGKPVEASDANIAAITDVAKVRKYYKLNGLGWLEAIKDEQQKLSESDTLVVSAIALRGL</sequence>
<organism evidence="9 10">
    <name type="scientific">Metarhizium rileyi (strain RCEF 4871)</name>
    <name type="common">Nomuraea rileyi</name>
    <dbReference type="NCBI Taxonomy" id="1649241"/>
    <lineage>
        <taxon>Eukaryota</taxon>
        <taxon>Fungi</taxon>
        <taxon>Dikarya</taxon>
        <taxon>Ascomycota</taxon>
        <taxon>Pezizomycotina</taxon>
        <taxon>Sordariomycetes</taxon>
        <taxon>Hypocreomycetidae</taxon>
        <taxon>Hypocreales</taxon>
        <taxon>Clavicipitaceae</taxon>
        <taxon>Metarhizium</taxon>
    </lineage>
</organism>
<evidence type="ECO:0000256" key="7">
    <source>
        <dbReference type="ARBA" id="ARBA00025043"/>
    </source>
</evidence>
<protein>
    <recommendedName>
        <fullName evidence="4">EKC/KEOPS complex subunit CGI121</fullName>
    </recommendedName>
    <alternativeName>
        <fullName evidence="3">EKC/KEOPS complex subunit cgi121</fullName>
    </alternativeName>
</protein>
<evidence type="ECO:0000313" key="10">
    <source>
        <dbReference type="Proteomes" id="UP000243498"/>
    </source>
</evidence>
<evidence type="ECO:0000256" key="6">
    <source>
        <dbReference type="ARBA" id="ARBA00023242"/>
    </source>
</evidence>
<dbReference type="PANTHER" id="PTHR15840:SF10">
    <property type="entry name" value="EKC_KEOPS COMPLEX SUBUNIT TPRKB"/>
    <property type="match status" value="1"/>
</dbReference>
<dbReference type="OrthoDB" id="329139at2759"/>
<dbReference type="Pfam" id="PF08617">
    <property type="entry name" value="CGI-121"/>
    <property type="match status" value="1"/>
</dbReference>
<reference evidence="9 10" key="1">
    <citation type="journal article" date="2016" name="Genome Biol. Evol.">
        <title>Divergent and convergent evolution of fungal pathogenicity.</title>
        <authorList>
            <person name="Shang Y."/>
            <person name="Xiao G."/>
            <person name="Zheng P."/>
            <person name="Cen K."/>
            <person name="Zhan S."/>
            <person name="Wang C."/>
        </authorList>
    </citation>
    <scope>NUCLEOTIDE SEQUENCE [LARGE SCALE GENOMIC DNA]</scope>
    <source>
        <strain evidence="9 10">RCEF 4871</strain>
    </source>
</reference>
<dbReference type="GO" id="GO:0005634">
    <property type="term" value="C:nucleus"/>
    <property type="evidence" value="ECO:0007669"/>
    <property type="project" value="UniProtKB-SubCell"/>
</dbReference>
<dbReference type="SUPFAM" id="SSF143870">
    <property type="entry name" value="PF0523-like"/>
    <property type="match status" value="1"/>
</dbReference>
<dbReference type="GO" id="GO:0002949">
    <property type="term" value="P:tRNA threonylcarbamoyladenosine modification"/>
    <property type="evidence" value="ECO:0007669"/>
    <property type="project" value="TreeGrafter"/>
</dbReference>
<keyword evidence="5" id="KW-0819">tRNA processing</keyword>
<keyword evidence="10" id="KW-1185">Reference proteome</keyword>
<dbReference type="Gene3D" id="3.30.2380.10">
    <property type="entry name" value="CGI121/TPRKB"/>
    <property type="match status" value="1"/>
</dbReference>
<comment type="similarity">
    <text evidence="2 8">Belongs to the CGI121/TPRKB family.</text>
</comment>
<keyword evidence="6 8" id="KW-0539">Nucleus</keyword>
<evidence type="ECO:0000256" key="4">
    <source>
        <dbReference type="ARBA" id="ARBA00016009"/>
    </source>
</evidence>
<proteinExistence type="inferred from homology"/>
<evidence type="ECO:0000313" key="9">
    <source>
        <dbReference type="EMBL" id="OAA40673.1"/>
    </source>
</evidence>
<evidence type="ECO:0000256" key="2">
    <source>
        <dbReference type="ARBA" id="ARBA00005546"/>
    </source>
</evidence>
<dbReference type="PANTHER" id="PTHR15840">
    <property type="entry name" value="CGI-121 FAMILY MEMBER"/>
    <property type="match status" value="1"/>
</dbReference>
<comment type="subcellular location">
    <subcellularLocation>
        <location evidence="1">Nucleus</location>
    </subcellularLocation>
</comment>
<evidence type="ECO:0000256" key="5">
    <source>
        <dbReference type="ARBA" id="ARBA00022694"/>
    </source>
</evidence>
<dbReference type="InterPro" id="IPR036504">
    <property type="entry name" value="CGI121/TPRKB_sf"/>
</dbReference>
<evidence type="ECO:0000256" key="3">
    <source>
        <dbReference type="ARBA" id="ARBA00015316"/>
    </source>
</evidence>
<dbReference type="GO" id="GO:0005829">
    <property type="term" value="C:cytosol"/>
    <property type="evidence" value="ECO:0007669"/>
    <property type="project" value="TreeGrafter"/>
</dbReference>
<comment type="caution">
    <text evidence="9">The sequence shown here is derived from an EMBL/GenBank/DDBJ whole genome shotgun (WGS) entry which is preliminary data.</text>
</comment>
<evidence type="ECO:0000256" key="1">
    <source>
        <dbReference type="ARBA" id="ARBA00004123"/>
    </source>
</evidence>
<dbReference type="InterPro" id="IPR013926">
    <property type="entry name" value="CGI121/TPRKB"/>
</dbReference>